<dbReference type="Proteomes" id="UP001153069">
    <property type="component" value="Unassembled WGS sequence"/>
</dbReference>
<dbReference type="PANTHER" id="PTHR22895">
    <property type="entry name" value="ARMADILLO REPEAT-CONTAINING PROTEIN 6"/>
    <property type="match status" value="1"/>
</dbReference>
<organism evidence="4 5">
    <name type="scientific">Seminavis robusta</name>
    <dbReference type="NCBI Taxonomy" id="568900"/>
    <lineage>
        <taxon>Eukaryota</taxon>
        <taxon>Sar</taxon>
        <taxon>Stramenopiles</taxon>
        <taxon>Ochrophyta</taxon>
        <taxon>Bacillariophyta</taxon>
        <taxon>Bacillariophyceae</taxon>
        <taxon>Bacillariophycidae</taxon>
        <taxon>Naviculales</taxon>
        <taxon>Naviculaceae</taxon>
        <taxon>Seminavis</taxon>
    </lineage>
</organism>
<dbReference type="InterPro" id="IPR016024">
    <property type="entry name" value="ARM-type_fold"/>
</dbReference>
<proteinExistence type="predicted"/>
<evidence type="ECO:0000313" key="5">
    <source>
        <dbReference type="Proteomes" id="UP001153069"/>
    </source>
</evidence>
<evidence type="ECO:0000256" key="1">
    <source>
        <dbReference type="ARBA" id="ARBA00022737"/>
    </source>
</evidence>
<accession>A0A9N8HER8</accession>
<evidence type="ECO:0000256" key="2">
    <source>
        <dbReference type="SAM" id="MobiDB-lite"/>
    </source>
</evidence>
<keyword evidence="5" id="KW-1185">Reference proteome</keyword>
<dbReference type="PANTHER" id="PTHR22895:SF0">
    <property type="entry name" value="ARMADILLO REPEAT-CONTAINING PROTEIN 6"/>
    <property type="match status" value="1"/>
</dbReference>
<keyword evidence="1" id="KW-0677">Repeat</keyword>
<dbReference type="SUPFAM" id="SSF48371">
    <property type="entry name" value="ARM repeat"/>
    <property type="match status" value="1"/>
</dbReference>
<name>A0A9N8HER8_9STRA</name>
<dbReference type="AlphaFoldDB" id="A0A9N8HER8"/>
<feature type="compositionally biased region" description="Low complexity" evidence="2">
    <location>
        <begin position="20"/>
        <end position="36"/>
    </location>
</feature>
<dbReference type="EMBL" id="CAICTM010000486">
    <property type="protein sequence ID" value="CAB9511481.1"/>
    <property type="molecule type" value="Genomic_DNA"/>
</dbReference>
<gene>
    <name evidence="4" type="ORF">SEMRO_487_G152800.1</name>
</gene>
<dbReference type="InterPro" id="IPR056597">
    <property type="entry name" value="ARM_LRRK2"/>
</dbReference>
<evidence type="ECO:0000259" key="3">
    <source>
        <dbReference type="Pfam" id="PF23744"/>
    </source>
</evidence>
<feature type="domain" description="LRRK2 ARM repeat" evidence="3">
    <location>
        <begin position="105"/>
        <end position="266"/>
    </location>
</feature>
<evidence type="ECO:0000313" key="4">
    <source>
        <dbReference type="EMBL" id="CAB9511481.1"/>
    </source>
</evidence>
<reference evidence="4" key="1">
    <citation type="submission" date="2020-06" db="EMBL/GenBank/DDBJ databases">
        <authorList>
            <consortium name="Plant Systems Biology data submission"/>
        </authorList>
    </citation>
    <scope>NUCLEOTIDE SEQUENCE</scope>
    <source>
        <strain evidence="4">D6</strain>
    </source>
</reference>
<protein>
    <recommendedName>
        <fullName evidence="3">LRRK2 ARM repeat domain-containing protein</fullName>
    </recommendedName>
</protein>
<dbReference type="InterPro" id="IPR011989">
    <property type="entry name" value="ARM-like"/>
</dbReference>
<sequence>MASTESESKRRRISLEESRPQPSVVVSSSPTGVHPADDPAAVSVVAPKLDEIPQLLFVELHKDRPESVVEALKRISDLFLVQDDNNKHDPAIKNWEKTHYLGPISFVVVTMNKWSTNHDVQLWSCGALCNLLSVKKSSTAMLSMAKSGGVEAVIGAMKTFPQSDDLQMDACMALGNTFFNVTKRHKIVQDCAARFVEELEGVALMLGVMKQFPDDEELLNNCCWLFDSLATCFPQHHGMFIDAGVVEVVASVQKRYSGNETLKQATKEFMSTMFS</sequence>
<dbReference type="Pfam" id="PF23744">
    <property type="entry name" value="ARM_LRRK2"/>
    <property type="match status" value="1"/>
</dbReference>
<feature type="region of interest" description="Disordered" evidence="2">
    <location>
        <begin position="1"/>
        <end position="36"/>
    </location>
</feature>
<comment type="caution">
    <text evidence="4">The sequence shown here is derived from an EMBL/GenBank/DDBJ whole genome shotgun (WGS) entry which is preliminary data.</text>
</comment>
<dbReference type="Gene3D" id="1.25.10.10">
    <property type="entry name" value="Leucine-rich Repeat Variant"/>
    <property type="match status" value="1"/>
</dbReference>
<dbReference type="OrthoDB" id="56591at2759"/>